<feature type="domain" description="ABC transporter" evidence="9">
    <location>
        <begin position="2"/>
        <end position="237"/>
    </location>
</feature>
<evidence type="ECO:0000256" key="3">
    <source>
        <dbReference type="ARBA" id="ARBA00022737"/>
    </source>
</evidence>
<evidence type="ECO:0000256" key="8">
    <source>
        <dbReference type="RuleBase" id="RU369116"/>
    </source>
</evidence>
<dbReference type="SUPFAM" id="SSF54631">
    <property type="entry name" value="CBS-domain pair"/>
    <property type="match status" value="1"/>
</dbReference>
<dbReference type="Gene3D" id="3.10.580.10">
    <property type="entry name" value="CBS-domain"/>
    <property type="match status" value="1"/>
</dbReference>
<organism evidence="11 12">
    <name type="scientific">Acidaminobacter hydrogenoformans DSM 2784</name>
    <dbReference type="NCBI Taxonomy" id="1120920"/>
    <lineage>
        <taxon>Bacteria</taxon>
        <taxon>Bacillati</taxon>
        <taxon>Bacillota</taxon>
        <taxon>Clostridia</taxon>
        <taxon>Peptostreptococcales</taxon>
        <taxon>Acidaminobacteraceae</taxon>
        <taxon>Acidaminobacter</taxon>
    </lineage>
</organism>
<comment type="similarity">
    <text evidence="1 8">Belongs to the ABC transporter superfamily.</text>
</comment>
<keyword evidence="5 8" id="KW-0067">ATP-binding</keyword>
<dbReference type="GO" id="GO:0005886">
    <property type="term" value="C:plasma membrane"/>
    <property type="evidence" value="ECO:0007669"/>
    <property type="project" value="UniProtKB-SubCell"/>
</dbReference>
<dbReference type="EMBL" id="FMWL01000024">
    <property type="protein sequence ID" value="SCZ81820.1"/>
    <property type="molecule type" value="Genomic_DNA"/>
</dbReference>
<dbReference type="AlphaFoldDB" id="A0A1G5S7E7"/>
<dbReference type="CDD" id="cd03295">
    <property type="entry name" value="ABC_OpuCA_Osmoprotection"/>
    <property type="match status" value="1"/>
</dbReference>
<keyword evidence="8" id="KW-0997">Cell inner membrane</keyword>
<dbReference type="NCBIfam" id="TIGR01186">
    <property type="entry name" value="proV"/>
    <property type="match status" value="1"/>
</dbReference>
<dbReference type="Proteomes" id="UP000199208">
    <property type="component" value="Unassembled WGS sequence"/>
</dbReference>
<dbReference type="InterPro" id="IPR017871">
    <property type="entry name" value="ABC_transporter-like_CS"/>
</dbReference>
<dbReference type="Pfam" id="PF00005">
    <property type="entry name" value="ABC_tran"/>
    <property type="match status" value="1"/>
</dbReference>
<dbReference type="InterPro" id="IPR003593">
    <property type="entry name" value="AAA+_ATPase"/>
</dbReference>
<evidence type="ECO:0000259" key="9">
    <source>
        <dbReference type="PROSITE" id="PS50893"/>
    </source>
</evidence>
<evidence type="ECO:0000313" key="11">
    <source>
        <dbReference type="EMBL" id="SCZ81820.1"/>
    </source>
</evidence>
<dbReference type="FunFam" id="3.40.50.300:FF:000425">
    <property type="entry name" value="Probable ABC transporter, ATP-binding subunit"/>
    <property type="match status" value="1"/>
</dbReference>
<evidence type="ECO:0000256" key="2">
    <source>
        <dbReference type="ARBA" id="ARBA00022448"/>
    </source>
</evidence>
<dbReference type="InterPro" id="IPR005892">
    <property type="entry name" value="Gly-betaine_transp_ATP-bd"/>
</dbReference>
<dbReference type="InterPro" id="IPR027417">
    <property type="entry name" value="P-loop_NTPase"/>
</dbReference>
<dbReference type="SUPFAM" id="SSF52540">
    <property type="entry name" value="P-loop containing nucleoside triphosphate hydrolases"/>
    <property type="match status" value="1"/>
</dbReference>
<keyword evidence="12" id="KW-1185">Reference proteome</keyword>
<protein>
    <recommendedName>
        <fullName evidence="8">Quaternary amine transport ATP-binding protein</fullName>
        <ecNumber evidence="8">7.6.2.9</ecNumber>
    </recommendedName>
</protein>
<comment type="subcellular location">
    <subcellularLocation>
        <location evidence="8">Cell inner membrane</location>
        <topology evidence="8">Peripheral membrane protein</topology>
    </subcellularLocation>
</comment>
<dbReference type="EC" id="7.6.2.9" evidence="8"/>
<dbReference type="PANTHER" id="PTHR43117:SF3">
    <property type="entry name" value="CHOLINE TRANSPORT ATP-BINDING PROTEIN OPUBA"/>
    <property type="match status" value="1"/>
</dbReference>
<evidence type="ECO:0000256" key="4">
    <source>
        <dbReference type="ARBA" id="ARBA00022741"/>
    </source>
</evidence>
<sequence>MVTFVDVCKIYNGNVKAVNNLNLTINKGEMVVFIGPSGCGKTTTLKMVNRLIQPTSGKIIINGIDTNDMNAVELRRQIGYVIQDIALFPHRTVASNIATVPRLKKWETSRINKIVDDLLEMVDMDPAFYRDRYPNELSGGQQQRIGVLRALAAEPEVMLMDEPFGALDPITREQLQDELKRLQKMVNKTIIFVTHDMDEALKIADRIVIMKDGEIIQVASPEEILRQPANAFVRSFIGEERLIRQPELVVASEVMLRKPVCMEYDKGLHQGIETMREEGVDSLLIIDRELHYMGVVEVSSIQKNLNKVNALQEIMIEWPTVEESDSVKEVVRLMVENNLRFIPVVNKSGKVKGIVTRARVVNFVLDYL</sequence>
<evidence type="ECO:0000256" key="6">
    <source>
        <dbReference type="ARBA" id="ARBA00023122"/>
    </source>
</evidence>
<keyword evidence="6 7" id="KW-0129">CBS domain</keyword>
<proteinExistence type="inferred from homology"/>
<evidence type="ECO:0000256" key="1">
    <source>
        <dbReference type="ARBA" id="ARBA00005417"/>
    </source>
</evidence>
<dbReference type="InterPro" id="IPR000644">
    <property type="entry name" value="CBS_dom"/>
</dbReference>
<gene>
    <name evidence="11" type="ORF">SAMN03080599_03065</name>
</gene>
<dbReference type="PROSITE" id="PS51371">
    <property type="entry name" value="CBS"/>
    <property type="match status" value="2"/>
</dbReference>
<evidence type="ECO:0000256" key="7">
    <source>
        <dbReference type="PROSITE-ProRule" id="PRU00703"/>
    </source>
</evidence>
<dbReference type="InterPro" id="IPR046342">
    <property type="entry name" value="CBS_dom_sf"/>
</dbReference>
<dbReference type="GO" id="GO:0005524">
    <property type="term" value="F:ATP binding"/>
    <property type="evidence" value="ECO:0007669"/>
    <property type="project" value="UniProtKB-UniRule"/>
</dbReference>
<dbReference type="GO" id="GO:0015418">
    <property type="term" value="F:ABC-type quaternary ammonium compound transporting activity"/>
    <property type="evidence" value="ECO:0007669"/>
    <property type="project" value="UniProtKB-EC"/>
</dbReference>
<evidence type="ECO:0000259" key="10">
    <source>
        <dbReference type="PROSITE" id="PS51371"/>
    </source>
</evidence>
<dbReference type="InterPro" id="IPR003439">
    <property type="entry name" value="ABC_transporter-like_ATP-bd"/>
</dbReference>
<comment type="subunit">
    <text evidence="8">The complex is probably composed of two ATP-binding proteins, two transmembrane proteins and a solute-binding protein.</text>
</comment>
<dbReference type="SMART" id="SM00116">
    <property type="entry name" value="CBS"/>
    <property type="match status" value="2"/>
</dbReference>
<name>A0A1G5S7E7_9FIRM</name>
<dbReference type="GO" id="GO:0031460">
    <property type="term" value="P:glycine betaine transport"/>
    <property type="evidence" value="ECO:0007669"/>
    <property type="project" value="InterPro"/>
</dbReference>
<dbReference type="RefSeq" id="WP_092593012.1">
    <property type="nucleotide sequence ID" value="NZ_FMWL01000024.1"/>
</dbReference>
<dbReference type="STRING" id="1120920.SAMN03080599_03065"/>
<feature type="domain" description="CBS" evidence="10">
    <location>
        <begin position="255"/>
        <end position="311"/>
    </location>
</feature>
<dbReference type="Pfam" id="PF00571">
    <property type="entry name" value="CBS"/>
    <property type="match status" value="2"/>
</dbReference>
<dbReference type="GO" id="GO:0016887">
    <property type="term" value="F:ATP hydrolysis activity"/>
    <property type="evidence" value="ECO:0007669"/>
    <property type="project" value="UniProtKB-UniRule"/>
</dbReference>
<keyword evidence="4 8" id="KW-0547">Nucleotide-binding</keyword>
<dbReference type="GO" id="GO:0006865">
    <property type="term" value="P:amino acid transport"/>
    <property type="evidence" value="ECO:0007669"/>
    <property type="project" value="UniProtKB-UniRule"/>
</dbReference>
<dbReference type="PROSITE" id="PS00211">
    <property type="entry name" value="ABC_TRANSPORTER_1"/>
    <property type="match status" value="1"/>
</dbReference>
<dbReference type="SMART" id="SM00382">
    <property type="entry name" value="AAA"/>
    <property type="match status" value="1"/>
</dbReference>
<feature type="domain" description="CBS" evidence="10">
    <location>
        <begin position="314"/>
        <end position="368"/>
    </location>
</feature>
<reference evidence="11 12" key="1">
    <citation type="submission" date="2016-10" db="EMBL/GenBank/DDBJ databases">
        <authorList>
            <person name="de Groot N.N."/>
        </authorList>
    </citation>
    <scope>NUCLEOTIDE SEQUENCE [LARGE SCALE GENOMIC DNA]</scope>
    <source>
        <strain evidence="11 12">DSM 2784</strain>
    </source>
</reference>
<keyword evidence="8" id="KW-0472">Membrane</keyword>
<dbReference type="Gene3D" id="3.40.50.300">
    <property type="entry name" value="P-loop containing nucleotide triphosphate hydrolases"/>
    <property type="match status" value="1"/>
</dbReference>
<keyword evidence="2 8" id="KW-0813">Transport</keyword>
<dbReference type="PANTHER" id="PTHR43117">
    <property type="entry name" value="OSMOPROTECTANT IMPORT ATP-BINDING PROTEIN OSMV"/>
    <property type="match status" value="1"/>
</dbReference>
<dbReference type="PROSITE" id="PS50893">
    <property type="entry name" value="ABC_TRANSPORTER_2"/>
    <property type="match status" value="1"/>
</dbReference>
<comment type="catalytic activity">
    <reaction evidence="8">
        <text>a quaternary ammonium(out) + ATP + H2O = a quaternary ammonium(in) + ADP + phosphate + H(+)</text>
        <dbReference type="Rhea" id="RHEA:11036"/>
        <dbReference type="ChEBI" id="CHEBI:15377"/>
        <dbReference type="ChEBI" id="CHEBI:15378"/>
        <dbReference type="ChEBI" id="CHEBI:30616"/>
        <dbReference type="ChEBI" id="CHEBI:35267"/>
        <dbReference type="ChEBI" id="CHEBI:43474"/>
        <dbReference type="ChEBI" id="CHEBI:456216"/>
    </reaction>
</comment>
<keyword evidence="3" id="KW-0677">Repeat</keyword>
<keyword evidence="8" id="KW-1003">Cell membrane</keyword>
<dbReference type="OrthoDB" id="9802264at2"/>
<evidence type="ECO:0000256" key="5">
    <source>
        <dbReference type="ARBA" id="ARBA00022840"/>
    </source>
</evidence>
<evidence type="ECO:0000313" key="12">
    <source>
        <dbReference type="Proteomes" id="UP000199208"/>
    </source>
</evidence>
<accession>A0A1G5S7E7</accession>